<keyword evidence="3 11" id="KW-0479">Metal-binding</keyword>
<evidence type="ECO:0000256" key="6">
    <source>
        <dbReference type="ARBA" id="ARBA00022801"/>
    </source>
</evidence>
<evidence type="ECO:0000256" key="8">
    <source>
        <dbReference type="ARBA" id="ARBA00022842"/>
    </source>
</evidence>
<dbReference type="HOGENOM" id="CLU_032444_0_0_2"/>
<dbReference type="Proteomes" id="UP000015381">
    <property type="component" value="Chromosome I"/>
</dbReference>
<feature type="binding site" evidence="11">
    <location>
        <position position="176"/>
    </location>
    <ligand>
        <name>Mg(2+)</name>
        <dbReference type="ChEBI" id="CHEBI:18420"/>
        <label>1</label>
    </ligand>
</feature>
<keyword evidence="12" id="KW-0175">Coiled coil</keyword>
<feature type="binding site" evidence="11">
    <location>
        <position position="50"/>
    </location>
    <ligand>
        <name>Mg(2+)</name>
        <dbReference type="ChEBI" id="CHEBI:18420"/>
        <label>1</label>
    </ligand>
</feature>
<gene>
    <name evidence="11" type="primary">fen</name>
    <name evidence="15" type="ORF">HTIA_2273</name>
</gene>
<dbReference type="KEGG" id="hti:HTIA_2273"/>
<evidence type="ECO:0000256" key="10">
    <source>
        <dbReference type="ARBA" id="ARBA00024702"/>
    </source>
</evidence>
<keyword evidence="8 11" id="KW-0460">Magnesium</keyword>
<dbReference type="InterPro" id="IPR023426">
    <property type="entry name" value="Flap_endonuc"/>
</dbReference>
<feature type="binding site" evidence="11">
    <location>
        <position position="199"/>
    </location>
    <ligand>
        <name>Mg(2+)</name>
        <dbReference type="ChEBI" id="CHEBI:18420"/>
        <label>2</label>
    </ligand>
</feature>
<dbReference type="GO" id="GO:0017108">
    <property type="term" value="F:5'-flap endonuclease activity"/>
    <property type="evidence" value="ECO:0007669"/>
    <property type="project" value="UniProtKB-UniRule"/>
</dbReference>
<dbReference type="SMART" id="SM00484">
    <property type="entry name" value="XPGI"/>
    <property type="match status" value="1"/>
</dbReference>
<dbReference type="InterPro" id="IPR019974">
    <property type="entry name" value="XPG_CS"/>
</dbReference>
<dbReference type="GO" id="GO:0006281">
    <property type="term" value="P:DNA repair"/>
    <property type="evidence" value="ECO:0007669"/>
    <property type="project" value="UniProtKB-UniRule"/>
</dbReference>
<dbReference type="SUPFAM" id="SSF88723">
    <property type="entry name" value="PIN domain-like"/>
    <property type="match status" value="1"/>
</dbReference>
<evidence type="ECO:0000313" key="15">
    <source>
        <dbReference type="EMBL" id="CCQ34384.1"/>
    </source>
</evidence>
<dbReference type="Gene3D" id="1.10.150.20">
    <property type="entry name" value="5' to 3' exonuclease, C-terminal subdomain"/>
    <property type="match status" value="1"/>
</dbReference>
<feature type="binding site" evidence="11">
    <location>
        <position position="197"/>
    </location>
    <ligand>
        <name>Mg(2+)</name>
        <dbReference type="ChEBI" id="CHEBI:18420"/>
        <label>2</label>
    </ligand>
</feature>
<feature type="binding site" evidence="11">
    <location>
        <position position="178"/>
    </location>
    <ligand>
        <name>Mg(2+)</name>
        <dbReference type="ChEBI" id="CHEBI:18420"/>
        <label>1</label>
    </ligand>
</feature>
<evidence type="ECO:0000256" key="5">
    <source>
        <dbReference type="ARBA" id="ARBA00022763"/>
    </source>
</evidence>
<dbReference type="CDD" id="cd09867">
    <property type="entry name" value="PIN_FEN1"/>
    <property type="match status" value="1"/>
</dbReference>
<protein>
    <recommendedName>
        <fullName evidence="11">Flap endonuclease 1</fullName>
        <shortName evidence="11">FEN-1</shortName>
        <ecNumber evidence="11">3.1.-.-</ecNumber>
    </recommendedName>
    <alternativeName>
        <fullName evidence="11">Flap structure-specific endonuclease 1</fullName>
    </alternativeName>
</protein>
<dbReference type="Pfam" id="PF00867">
    <property type="entry name" value="XPG_I"/>
    <property type="match status" value="1"/>
</dbReference>
<dbReference type="InterPro" id="IPR019973">
    <property type="entry name" value="Flap_endonuc_arc"/>
</dbReference>
<keyword evidence="7 11" id="KW-0269">Exonuclease</keyword>
<dbReference type="NCBIfam" id="TIGR03674">
    <property type="entry name" value="fen_arch"/>
    <property type="match status" value="1"/>
</dbReference>
<dbReference type="InterPro" id="IPR008918">
    <property type="entry name" value="HhH2"/>
</dbReference>
<dbReference type="GO" id="GO:0000287">
    <property type="term" value="F:magnesium ion binding"/>
    <property type="evidence" value="ECO:0007669"/>
    <property type="project" value="UniProtKB-UniRule"/>
</dbReference>
<dbReference type="Pfam" id="PF00752">
    <property type="entry name" value="XPG_N"/>
    <property type="match status" value="1"/>
</dbReference>
<keyword evidence="4 11" id="KW-0255">Endonuclease</keyword>
<evidence type="ECO:0000256" key="2">
    <source>
        <dbReference type="ARBA" id="ARBA00022722"/>
    </source>
</evidence>
<feature type="region of interest" description="Interaction with PCNA" evidence="11">
    <location>
        <begin position="340"/>
        <end position="348"/>
    </location>
</feature>
<dbReference type="SMART" id="SM00485">
    <property type="entry name" value="XPGN"/>
    <property type="match status" value="1"/>
</dbReference>
<evidence type="ECO:0000256" key="12">
    <source>
        <dbReference type="SAM" id="Coils"/>
    </source>
</evidence>
<comment type="cofactor">
    <cofactor evidence="11">
        <name>Mg(2+)</name>
        <dbReference type="ChEBI" id="CHEBI:18420"/>
    </cofactor>
    <text evidence="11">Binds 2 magnesium ions per subunit. They probably participate in the reaction catalyzed by the enzyme. May bind an additional third magnesium ion after substrate binding.</text>
</comment>
<feature type="binding site" evidence="11">
    <location>
        <position position="247"/>
    </location>
    <ligand>
        <name>Mg(2+)</name>
        <dbReference type="ChEBI" id="CHEBI:18420"/>
        <label>2</label>
    </ligand>
</feature>
<feature type="domain" description="XPG N-terminal" evidence="14">
    <location>
        <begin position="23"/>
        <end position="125"/>
    </location>
</feature>
<dbReference type="InterPro" id="IPR029060">
    <property type="entry name" value="PIN-like_dom_sf"/>
</dbReference>
<evidence type="ECO:0000256" key="9">
    <source>
        <dbReference type="ARBA" id="ARBA00023204"/>
    </source>
</evidence>
<dbReference type="InterPro" id="IPR036279">
    <property type="entry name" value="5-3_exonuclease_C_sf"/>
</dbReference>
<dbReference type="EC" id="3.1.-.-" evidence="11"/>
<keyword evidence="9 11" id="KW-0234">DNA repair</keyword>
<comment type="function">
    <text evidence="11">Structure-specific nuclease with 5'-flap endonuclease and 5'-3' exonuclease activities involved in DNA replication and repair. During DNA replication, cleaves the 5'-overhanging flap structure that is generated by displacement synthesis when DNA polymerase encounters the 5'-end of a downstream Okazaki fragment. Binds the unpaired 3'-DNA end and kinks the DNA to facilitate 5' cleavage specificity. Cleaves one nucleotide into the double-stranded DNA from the junction in flap DNA, leaving a nick for ligation. Also involved in the base excision repair (BER) pathway. Acts as a genome stabilization factor that prevents flaps from equilibrating into structurs that lead to duplications and deletions. Also possesses 5'-3' exonuclease activity on nicked or gapped double-stranded DNA.</text>
</comment>
<dbReference type="EMBL" id="HF571520">
    <property type="protein sequence ID" value="CCQ34384.1"/>
    <property type="molecule type" value="Genomic_DNA"/>
</dbReference>
<evidence type="ECO:0000313" key="16">
    <source>
        <dbReference type="Proteomes" id="UP000015381"/>
    </source>
</evidence>
<evidence type="ECO:0000256" key="1">
    <source>
        <dbReference type="ARBA" id="ARBA00022705"/>
    </source>
</evidence>
<dbReference type="CDD" id="cd09903">
    <property type="entry name" value="H3TH_FEN1-Arc"/>
    <property type="match status" value="1"/>
</dbReference>
<dbReference type="InterPro" id="IPR006084">
    <property type="entry name" value="XPG/Rad2"/>
</dbReference>
<reference evidence="15 16" key="1">
    <citation type="journal article" date="2014" name="Environ. Microbiol.">
        <title>Halorhabdus tiamatea: proteogenomics and glycosidase activity measurements identify the first cultivated euryarchaeon from a deep-sea anoxic brine lake as potential polysaccharide degrader.</title>
        <authorList>
            <person name="Werner J."/>
            <person name="Ferrer M."/>
            <person name="Michel G."/>
            <person name="Mann A.J."/>
            <person name="Huang S."/>
            <person name="Juarez S."/>
            <person name="Ciordia S."/>
            <person name="Albar J.P."/>
            <person name="Alcaide M."/>
            <person name="La Cono V."/>
            <person name="Yakimov M.M."/>
            <person name="Antunes A."/>
            <person name="Taborda M."/>
            <person name="Da Costa M.S."/>
            <person name="Amann R.I."/>
            <person name="Gloeckner F.O."/>
            <person name="Golyshina O.V."/>
            <person name="Golyshin P.N."/>
            <person name="Teeling H."/>
        </authorList>
    </citation>
    <scope>NUCLEOTIDE SEQUENCE [LARGE SCALE GENOMIC DNA]</scope>
    <source>
        <strain evidence="16">SARL4B</strain>
    </source>
</reference>
<evidence type="ECO:0000256" key="7">
    <source>
        <dbReference type="ARBA" id="ARBA00022839"/>
    </source>
</evidence>
<evidence type="ECO:0000259" key="13">
    <source>
        <dbReference type="SMART" id="SM00484"/>
    </source>
</evidence>
<dbReference type="HAMAP" id="MF_00614">
    <property type="entry name" value="Fen"/>
    <property type="match status" value="1"/>
</dbReference>
<dbReference type="GO" id="GO:0008409">
    <property type="term" value="F:5'-3' exonuclease activity"/>
    <property type="evidence" value="ECO:0007669"/>
    <property type="project" value="UniProtKB-UniRule"/>
</dbReference>
<dbReference type="SUPFAM" id="SSF47807">
    <property type="entry name" value="5' to 3' exonuclease, C-terminal subdomain"/>
    <property type="match status" value="1"/>
</dbReference>
<dbReference type="AlphaFoldDB" id="S6CUF5"/>
<evidence type="ECO:0000256" key="4">
    <source>
        <dbReference type="ARBA" id="ARBA00022759"/>
    </source>
</evidence>
<feature type="domain" description="XPG-I" evidence="13">
    <location>
        <begin position="164"/>
        <end position="232"/>
    </location>
</feature>
<dbReference type="PANTHER" id="PTHR11081">
    <property type="entry name" value="FLAP ENDONUCLEASE FAMILY MEMBER"/>
    <property type="match status" value="1"/>
</dbReference>
<evidence type="ECO:0000256" key="11">
    <source>
        <dbReference type="HAMAP-Rule" id="MF_00614"/>
    </source>
</evidence>
<dbReference type="PROSITE" id="PS00841">
    <property type="entry name" value="XPG_1"/>
    <property type="match status" value="1"/>
</dbReference>
<comment type="similarity">
    <text evidence="11">Belongs to the XPG/RAD2 endonuclease family. FEN1 subfamily.</text>
</comment>
<dbReference type="InterPro" id="IPR006085">
    <property type="entry name" value="XPG_DNA_repair_N"/>
</dbReference>
<dbReference type="GO" id="GO:0043137">
    <property type="term" value="P:DNA replication, removal of RNA primer"/>
    <property type="evidence" value="ECO:0007669"/>
    <property type="project" value="UniProtKB-UniRule"/>
</dbReference>
<feature type="coiled-coil region" evidence="12">
    <location>
        <begin position="115"/>
        <end position="142"/>
    </location>
</feature>
<dbReference type="PANTHER" id="PTHR11081:SF9">
    <property type="entry name" value="FLAP ENDONUCLEASE 1"/>
    <property type="match status" value="1"/>
</dbReference>
<feature type="binding site" evidence="11">
    <location>
        <position position="104"/>
    </location>
    <ligand>
        <name>Mg(2+)</name>
        <dbReference type="ChEBI" id="CHEBI:18420"/>
        <label>1</label>
    </ligand>
</feature>
<accession>S6CUF5</accession>
<dbReference type="InterPro" id="IPR006086">
    <property type="entry name" value="XPG-I_dom"/>
</dbReference>
<sequence length="348" mass="38619">MPVTADSVEAGDSNPFGVLLRLMGNADLRDIAVIKDVSFEELGGSIVAVDAHNWLYRYLTTTVKWTSDDIYTTADGEEVANLVGVIQGLPKFFEADVTPVFVFDGAVTDLKDDEVKRRREQREQYEEDLEAAREEGDAIQVARLESRTQRLTDVIIETTRKLLGLLDVPIVDAPAEGEAQAAYMARRGDADYVGTEDYDALLFGAPYTLRQLTSSGDPELMDFEATLAEHDLSWEQLVDVALLCGTDFNEGVRGYGPKTAVKAIREHGDLWGVSEAEDVYVENADRIRDLFLDPAVTDEYSLETTIEPDLAAARAFVTDQWEVDTDEVARGFERIESSVVQTGLDDWT</sequence>
<keyword evidence="6 11" id="KW-0378">Hydrolase</keyword>
<comment type="function">
    <text evidence="10">Structure-specific nuclease with 5'-flap endonuclease and 5'-3' exonuclease activities involved in DNA replication and repair. During DNA replication, cleaves the 5'-overhanging flap structure that is generated by displacement synthesis when DNA polymerase encounters the 5'-end of a downstream Okazaki fragment. Binds the unpaired 3'-DNA end and kinks the DNA to facilitate 5' cleavage specificity. Cleaves one nucleotide into the double-stranded DNA from the junction in flap DNA, leaving a nick for ligation. Also involved in the base excision repair (BER) pathway. Acts as a genome stabilization factor that prevents flaps from equilibrating into structures that lead to duplications and deletions. Also possesses 5'-3' exonuclease activity on nicked or gapped double-stranded DNA.</text>
</comment>
<dbReference type="Gene3D" id="3.40.50.1010">
    <property type="entry name" value="5'-nuclease"/>
    <property type="match status" value="1"/>
</dbReference>
<dbReference type="GO" id="GO:0003677">
    <property type="term" value="F:DNA binding"/>
    <property type="evidence" value="ECO:0007669"/>
    <property type="project" value="UniProtKB-UniRule"/>
</dbReference>
<dbReference type="PRINTS" id="PR00853">
    <property type="entry name" value="XPGRADSUPER"/>
</dbReference>
<keyword evidence="1 11" id="KW-0235">DNA replication</keyword>
<evidence type="ECO:0000259" key="14">
    <source>
        <dbReference type="SMART" id="SM00485"/>
    </source>
</evidence>
<keyword evidence="5 11" id="KW-0227">DNA damage</keyword>
<organism evidence="15 16">
    <name type="scientific">Halorhabdus tiamatea SARL4B</name>
    <dbReference type="NCBI Taxonomy" id="1033806"/>
    <lineage>
        <taxon>Archaea</taxon>
        <taxon>Methanobacteriati</taxon>
        <taxon>Methanobacteriota</taxon>
        <taxon>Stenosarchaea group</taxon>
        <taxon>Halobacteria</taxon>
        <taxon>Halobacteriales</taxon>
        <taxon>Haloarculaceae</taxon>
        <taxon>Halorhabdus</taxon>
    </lineage>
</organism>
<keyword evidence="2 11" id="KW-0540">Nuclease</keyword>
<comment type="subunit">
    <text evidence="11">Interacts with PCNA. PCNA stimulates the nuclease activity without altering cleavage specificity.</text>
</comment>
<comment type="caution">
    <text evidence="11">Lacks conserved residue(s) required for the propagation of feature annotation.</text>
</comment>
<dbReference type="PATRIC" id="fig|1033806.12.peg.2260"/>
<keyword evidence="16" id="KW-1185">Reference proteome</keyword>
<proteinExistence type="inferred from homology"/>
<evidence type="ECO:0000256" key="3">
    <source>
        <dbReference type="ARBA" id="ARBA00022723"/>
    </source>
</evidence>
<name>S6CUF5_9EURY</name>
<dbReference type="SMART" id="SM00279">
    <property type="entry name" value="HhH2"/>
    <property type="match status" value="1"/>
</dbReference>